<protein>
    <submittedName>
        <fullName evidence="1">Uncharacterized protein</fullName>
    </submittedName>
</protein>
<comment type="caution">
    <text evidence="1">The sequence shown here is derived from an EMBL/GenBank/DDBJ whole genome shotgun (WGS) entry which is preliminary data.</text>
</comment>
<dbReference type="AlphaFoldDB" id="A0A1R3IKT1"/>
<evidence type="ECO:0000313" key="2">
    <source>
        <dbReference type="Proteomes" id="UP000187203"/>
    </source>
</evidence>
<name>A0A1R3IKT1_9ROSI</name>
<accession>A0A1R3IKT1</accession>
<dbReference type="Proteomes" id="UP000187203">
    <property type="component" value="Unassembled WGS sequence"/>
</dbReference>
<sequence>MLMCKELEAIGKVLNAMGGPLQDTVNVGDTGVTLNCIPHLLGFVGAVSFHSHHPLPHPPQQPPRGPHSSLLPGCSTTLPFLCEAGCCVFGGI</sequence>
<organism evidence="1 2">
    <name type="scientific">Corchorus olitorius</name>
    <dbReference type="NCBI Taxonomy" id="93759"/>
    <lineage>
        <taxon>Eukaryota</taxon>
        <taxon>Viridiplantae</taxon>
        <taxon>Streptophyta</taxon>
        <taxon>Embryophyta</taxon>
        <taxon>Tracheophyta</taxon>
        <taxon>Spermatophyta</taxon>
        <taxon>Magnoliopsida</taxon>
        <taxon>eudicotyledons</taxon>
        <taxon>Gunneridae</taxon>
        <taxon>Pentapetalae</taxon>
        <taxon>rosids</taxon>
        <taxon>malvids</taxon>
        <taxon>Malvales</taxon>
        <taxon>Malvaceae</taxon>
        <taxon>Grewioideae</taxon>
        <taxon>Apeibeae</taxon>
        <taxon>Corchorus</taxon>
    </lineage>
</organism>
<dbReference type="EMBL" id="AWUE01018026">
    <property type="protein sequence ID" value="OMO83131.1"/>
    <property type="molecule type" value="Genomic_DNA"/>
</dbReference>
<reference evidence="2" key="1">
    <citation type="submission" date="2013-09" db="EMBL/GenBank/DDBJ databases">
        <title>Corchorus olitorius genome sequencing.</title>
        <authorList>
            <person name="Alam M."/>
            <person name="Haque M.S."/>
            <person name="Islam M.S."/>
            <person name="Emdad E.M."/>
            <person name="Islam M.M."/>
            <person name="Ahmed B."/>
            <person name="Halim A."/>
            <person name="Hossen Q.M.M."/>
            <person name="Hossain M.Z."/>
            <person name="Ahmed R."/>
            <person name="Khan M.M."/>
            <person name="Islam R."/>
            <person name="Rashid M.M."/>
            <person name="Khan S.A."/>
            <person name="Rahman M.S."/>
            <person name="Alam M."/>
            <person name="Yahiya A.S."/>
            <person name="Khan M.S."/>
            <person name="Azam M.S."/>
            <person name="Haque T."/>
            <person name="Lashkar M.Z.H."/>
            <person name="Akhand A.I."/>
            <person name="Morshed G."/>
            <person name="Roy S."/>
            <person name="Uddin K.S."/>
            <person name="Rabeya T."/>
            <person name="Hossain A.S."/>
            <person name="Chowdhury A."/>
            <person name="Snigdha A.R."/>
            <person name="Mortoza M.S."/>
            <person name="Matin S.A."/>
            <person name="Hoque S.M.E."/>
            <person name="Islam M.K."/>
            <person name="Roy D.K."/>
            <person name="Haider R."/>
            <person name="Moosa M.M."/>
            <person name="Elias S.M."/>
            <person name="Hasan A.M."/>
            <person name="Jahan S."/>
            <person name="Shafiuddin M."/>
            <person name="Mahmood N."/>
            <person name="Shommy N.S."/>
        </authorList>
    </citation>
    <scope>NUCLEOTIDE SEQUENCE [LARGE SCALE GENOMIC DNA]</scope>
    <source>
        <strain evidence="2">cv. O-4</strain>
    </source>
</reference>
<gene>
    <name evidence="1" type="ORF">COLO4_22678</name>
</gene>
<evidence type="ECO:0000313" key="1">
    <source>
        <dbReference type="EMBL" id="OMO83131.1"/>
    </source>
</evidence>
<proteinExistence type="predicted"/>
<keyword evidence="2" id="KW-1185">Reference proteome</keyword>